<evidence type="ECO:0000256" key="20">
    <source>
        <dbReference type="ARBA" id="ARBA00023319"/>
    </source>
</evidence>
<feature type="region of interest" description="Disordered" evidence="24">
    <location>
        <begin position="5077"/>
        <end position="5098"/>
    </location>
</feature>
<dbReference type="GO" id="GO:0046872">
    <property type="term" value="F:metal ion binding"/>
    <property type="evidence" value="ECO:0007669"/>
    <property type="project" value="UniProtKB-KW"/>
</dbReference>
<keyword evidence="8" id="KW-0597">Phosphoprotein</keyword>
<reference evidence="25" key="1">
    <citation type="submission" date="2022-03" db="EMBL/GenBank/DDBJ databases">
        <authorList>
            <person name="Martin C."/>
        </authorList>
    </citation>
    <scope>NUCLEOTIDE SEQUENCE</scope>
</reference>
<evidence type="ECO:0000256" key="6">
    <source>
        <dbReference type="ARBA" id="ARBA00022490"/>
    </source>
</evidence>
<keyword evidence="14" id="KW-0106">Calcium</keyword>
<evidence type="ECO:0000256" key="7">
    <source>
        <dbReference type="ARBA" id="ARBA00022527"/>
    </source>
</evidence>
<evidence type="ECO:0000256" key="14">
    <source>
        <dbReference type="ARBA" id="ARBA00022837"/>
    </source>
</evidence>
<evidence type="ECO:0000256" key="8">
    <source>
        <dbReference type="ARBA" id="ARBA00022553"/>
    </source>
</evidence>
<comment type="similarity">
    <text evidence="4">Belongs to the protein kinase superfamily. CAMK Ser/Thr protein kinase family.</text>
</comment>
<dbReference type="FunFam" id="2.60.40.10:FF:000031">
    <property type="entry name" value="Myosin-binding protein C, slow type"/>
    <property type="match status" value="10"/>
</dbReference>
<dbReference type="PROSITE" id="PS50835">
    <property type="entry name" value="IG_LIKE"/>
    <property type="match status" value="17"/>
</dbReference>
<keyword evidence="11" id="KW-0677">Repeat</keyword>
<dbReference type="GO" id="GO:0031672">
    <property type="term" value="C:A band"/>
    <property type="evidence" value="ECO:0007669"/>
    <property type="project" value="UniProtKB-ARBA"/>
</dbReference>
<feature type="compositionally biased region" description="Polar residues" evidence="24">
    <location>
        <begin position="2453"/>
        <end position="2467"/>
    </location>
</feature>
<accession>A0A8J1UJ60</accession>
<keyword evidence="16" id="KW-0460">Magnesium</keyword>
<dbReference type="InterPro" id="IPR003961">
    <property type="entry name" value="FN3_dom"/>
</dbReference>
<dbReference type="FunFam" id="2.60.40.10:FF:000050">
    <property type="entry name" value="Titin isoform B"/>
    <property type="match status" value="3"/>
</dbReference>
<evidence type="ECO:0000256" key="22">
    <source>
        <dbReference type="ARBA" id="ARBA00048679"/>
    </source>
</evidence>
<dbReference type="InterPro" id="IPR013783">
    <property type="entry name" value="Ig-like_fold"/>
</dbReference>
<dbReference type="GO" id="GO:0060298">
    <property type="term" value="P:positive regulation of sarcomere organization"/>
    <property type="evidence" value="ECO:0007669"/>
    <property type="project" value="UniProtKB-ARBA"/>
</dbReference>
<dbReference type="EMBL" id="CAIIXF020000058">
    <property type="protein sequence ID" value="CAH1802732.1"/>
    <property type="molecule type" value="Genomic_DNA"/>
</dbReference>
<keyword evidence="17" id="KW-0112">Calmodulin-binding</keyword>
<name>A0A8J1UJ60_OWEFU</name>
<dbReference type="GO" id="GO:0009888">
    <property type="term" value="P:tissue development"/>
    <property type="evidence" value="ECO:0007669"/>
    <property type="project" value="UniProtKB-ARBA"/>
</dbReference>
<keyword evidence="26" id="KW-1185">Reference proteome</keyword>
<evidence type="ECO:0000256" key="9">
    <source>
        <dbReference type="ARBA" id="ARBA00022679"/>
    </source>
</evidence>
<evidence type="ECO:0000256" key="23">
    <source>
        <dbReference type="ARBA" id="ARBA00073138"/>
    </source>
</evidence>
<proteinExistence type="inferred from homology"/>
<keyword evidence="12" id="KW-0547">Nucleotide-binding</keyword>
<dbReference type="FunFam" id="2.60.40.10:FF:000034">
    <property type="entry name" value="Titin isoform A"/>
    <property type="match status" value="5"/>
</dbReference>
<keyword evidence="10" id="KW-0479">Metal-binding</keyword>
<evidence type="ECO:0000256" key="16">
    <source>
        <dbReference type="ARBA" id="ARBA00022842"/>
    </source>
</evidence>
<dbReference type="FunFam" id="2.60.40.10:FF:000056">
    <property type="entry name" value="twitchin isoform X4"/>
    <property type="match status" value="11"/>
</dbReference>
<dbReference type="FunFam" id="2.60.40.10:FF:000107">
    <property type="entry name" value="Myosin, light chain kinase a"/>
    <property type="match status" value="4"/>
</dbReference>
<dbReference type="GO" id="GO:0005516">
    <property type="term" value="F:calmodulin binding"/>
    <property type="evidence" value="ECO:0007669"/>
    <property type="project" value="UniProtKB-KW"/>
</dbReference>
<evidence type="ECO:0000256" key="17">
    <source>
        <dbReference type="ARBA" id="ARBA00022860"/>
    </source>
</evidence>
<dbReference type="InterPro" id="IPR007110">
    <property type="entry name" value="Ig-like_dom"/>
</dbReference>
<dbReference type="InterPro" id="IPR013098">
    <property type="entry name" value="Ig_I-set"/>
</dbReference>
<evidence type="ECO:0000256" key="13">
    <source>
        <dbReference type="ARBA" id="ARBA00022777"/>
    </source>
</evidence>
<keyword evidence="13" id="KW-0418">Kinase</keyword>
<evidence type="ECO:0000256" key="18">
    <source>
        <dbReference type="ARBA" id="ARBA00023157"/>
    </source>
</evidence>
<dbReference type="Pfam" id="PF07679">
    <property type="entry name" value="I-set"/>
    <property type="match status" value="20"/>
</dbReference>
<dbReference type="OrthoDB" id="504170at2759"/>
<dbReference type="SUPFAM" id="SSF48726">
    <property type="entry name" value="Immunoglobulin"/>
    <property type="match status" value="20"/>
</dbReference>
<dbReference type="FunFam" id="2.60.40.10:FF:002291">
    <property type="match status" value="1"/>
</dbReference>
<evidence type="ECO:0000256" key="1">
    <source>
        <dbReference type="ARBA" id="ARBA00001946"/>
    </source>
</evidence>
<dbReference type="Proteomes" id="UP000749559">
    <property type="component" value="Unassembled WGS sequence"/>
</dbReference>
<keyword evidence="15" id="KW-0067">ATP-binding</keyword>
<evidence type="ECO:0000256" key="2">
    <source>
        <dbReference type="ARBA" id="ARBA00004123"/>
    </source>
</evidence>
<keyword evidence="9" id="KW-0808">Transferase</keyword>
<dbReference type="PROSITE" id="PS50853">
    <property type="entry name" value="FN3"/>
    <property type="match status" value="44"/>
</dbReference>
<comment type="catalytic activity">
    <reaction evidence="21">
        <text>L-threonyl-[protein] + ATP = O-phospho-L-threonyl-[protein] + ADP + H(+)</text>
        <dbReference type="Rhea" id="RHEA:46608"/>
        <dbReference type="Rhea" id="RHEA-COMP:11060"/>
        <dbReference type="Rhea" id="RHEA-COMP:11605"/>
        <dbReference type="ChEBI" id="CHEBI:15378"/>
        <dbReference type="ChEBI" id="CHEBI:30013"/>
        <dbReference type="ChEBI" id="CHEBI:30616"/>
        <dbReference type="ChEBI" id="CHEBI:61977"/>
        <dbReference type="ChEBI" id="CHEBI:456216"/>
        <dbReference type="EC" id="2.7.11.1"/>
    </reaction>
</comment>
<comment type="caution">
    <text evidence="25">The sequence shown here is derived from an EMBL/GenBank/DDBJ whole genome shotgun (WGS) entry which is preliminary data.</text>
</comment>
<feature type="region of interest" description="Disordered" evidence="24">
    <location>
        <begin position="3107"/>
        <end position="3132"/>
    </location>
</feature>
<dbReference type="SMART" id="SM00060">
    <property type="entry name" value="FN3"/>
    <property type="match status" value="44"/>
</dbReference>
<dbReference type="CDD" id="cd00063">
    <property type="entry name" value="FN3"/>
    <property type="match status" value="44"/>
</dbReference>
<dbReference type="SUPFAM" id="SSF49265">
    <property type="entry name" value="Fibronectin type III"/>
    <property type="match status" value="25"/>
</dbReference>
<keyword evidence="20" id="KW-0393">Immunoglobulin domain</keyword>
<dbReference type="Gene3D" id="2.60.40.10">
    <property type="entry name" value="Immunoglobulins"/>
    <property type="match status" value="64"/>
</dbReference>
<keyword evidence="18" id="KW-1015">Disulfide bond</keyword>
<dbReference type="GO" id="GO:0030018">
    <property type="term" value="C:Z disc"/>
    <property type="evidence" value="ECO:0007669"/>
    <property type="project" value="UniProtKB-ARBA"/>
</dbReference>
<dbReference type="FunFam" id="2.60.40.10:FF:000127">
    <property type="entry name" value="titin isoform X1"/>
    <property type="match status" value="11"/>
</dbReference>
<organism evidence="25 26">
    <name type="scientific">Owenia fusiformis</name>
    <name type="common">Polychaete worm</name>
    <dbReference type="NCBI Taxonomy" id="6347"/>
    <lineage>
        <taxon>Eukaryota</taxon>
        <taxon>Metazoa</taxon>
        <taxon>Spiralia</taxon>
        <taxon>Lophotrochozoa</taxon>
        <taxon>Annelida</taxon>
        <taxon>Polychaeta</taxon>
        <taxon>Sedentaria</taxon>
        <taxon>Canalipalpata</taxon>
        <taxon>Sabellida</taxon>
        <taxon>Oweniida</taxon>
        <taxon>Oweniidae</taxon>
        <taxon>Owenia</taxon>
    </lineage>
</organism>
<evidence type="ECO:0000256" key="24">
    <source>
        <dbReference type="SAM" id="MobiDB-lite"/>
    </source>
</evidence>
<keyword evidence="19" id="KW-0539">Nucleus</keyword>
<comment type="catalytic activity">
    <reaction evidence="22">
        <text>L-seryl-[protein] + ATP = O-phospho-L-seryl-[protein] + ADP + H(+)</text>
        <dbReference type="Rhea" id="RHEA:17989"/>
        <dbReference type="Rhea" id="RHEA-COMP:9863"/>
        <dbReference type="Rhea" id="RHEA-COMP:11604"/>
        <dbReference type="ChEBI" id="CHEBI:15378"/>
        <dbReference type="ChEBI" id="CHEBI:29999"/>
        <dbReference type="ChEBI" id="CHEBI:30616"/>
        <dbReference type="ChEBI" id="CHEBI:83421"/>
        <dbReference type="ChEBI" id="CHEBI:456216"/>
        <dbReference type="EC" id="2.7.11.1"/>
    </reaction>
</comment>
<dbReference type="SMART" id="SM00408">
    <property type="entry name" value="IGc2"/>
    <property type="match status" value="15"/>
</dbReference>
<sequence length="6412" mass="713767">MPKNLNVTDVSETQVSLKWEEPEHDGGSDIMHYIVESREAYKRSWQSVETTSERHSTAGRLNEGTQYVFRVAAENSVGVGEFNELTQSVTAKSKHGVPSPPSAPKVNDITSKSCSLSWEPPANDGGTPVIGYHIERRSTKSIHWIKVSRELVKTTTYEATELRKDTEYDFRIIAENKVGVSEPSQPSAKFVAKDPWDIPGPPGVPEISNVTNTTAHLTWTAPKNDGGSPIINYVVEFRAQGAFKWNKATEVNIVDCEYTVKKLKEDQMYEFRVSAENKAGVGAPAESSQAVKAKEIIKGDPPKIVRGIKDTTALCPDTVKLECNVNLGKPKAEIHWFKQAKEIYKGRKYDMEYANGTATLIINDTEPSDTAKYRCEAMNPIGKCDTTGSLTIHCEPIIDYEPSQESQNIKGGASLMLHANFEGIPTPTASWFFNDTPLEKSKSVVIDTSDTYTSITVRGMSKENAGKYKVVAENKVGVDEATFTVNVTDKPGAPVNLKVTEVTKETITVEWEAPEDNGGSEITGYAIEKRDAKRNTWAGVGNTKSNVHTFTVPKLVEGNSYYIRVFTENAIGASEPAETKDATIVKLPFNEPGPPRDLTANDINKNSATLTWKAPSSDGGAKIKGYIIEKRQAFSTRWVRVNRHLEKNTELYLDDLVNGEEYEFRVMAENEAGISQPAKTITFTAKPPFEKPGPPGRPEVSLTKGQAELAWSAPLDDGRSPIFNYRIEMKEAFSLSWTGVNPDKKCKNTSWTVENLKEDTEYEFRVTAENKAGFGQPSPSSATAKYEEVVEFTKKLEDVTLKTLPNDAVFECELSKANCEVQWFKDGEKLRPSKKYEIETNGKYQSLVVKDSQPEDVAEYMIIYKNKKCSATLDIVAPPTYTLDEKFKETIVLTVGSSMVVEIPFAGAPQPKVAWTLNGKSLAETKRVSTETIKNMTALTMSKVQKKDGGKYGLKLTNKIASVDITIKVQVLDKPSAPRDFEVTSVNETSIGLKWTEPSDDGGAKIIDYILENREGSRRSWNKVEKTTKTETKATHLTEGSQYVFRVAARNEVGVGEFMELSQSVTAKSPHGVPMPPGTPRVSDVLAKSCTLTWGPSPDDGGTPVIGYHIERRTGMSMRFTQISKELITDMTYQVKDLIEGSDYEFRIIAENKIGQSQPSEPCPQFRAKNPWDIPGRPGTPKVGEITNTSVSLTWGAPDDDGGAPITGYMVEYKSQTAFSWNAAHKDTIDERSFTVKDLKEDKLYDFRVMAVNKAGTGPPAATAQPVKAKEIIKGDPPKVITPLKETSVSAPKDATMTCEIDSGKPKADIRWFKDAKEVYKSRRHEMSYSAKTASLTIYDTEPSDAASYKCEASNPLGLVDTTARLIIQAAPKIDYELRLKEKQAIKAGNSLIISVNISALPPAKVTWSVNGKELAQSNKVNIETTDTFSTLTVSGTTKDNTGKYRVLAENKVGSDSAEFNVLVRDKPSKPLNLKVTDTDKTSITVTWQEPESDGGADITGYSIEKRDSTRPSWSTVDTVDSRTKKFKVGRLVEGNNYFIRVFAENSIGASEPAELSTPTTAKLPFDEPSAPRNLEAKDVTKESAKLVWEEPAKDGGSPIKGYIIEKRQAYSTRYVRLNKALVTRCSYNIDDLVHGDEYEFRVLAENEAGISKPSDTVGFKARAAYEKPGPPGQPDVEMSADTAKLKWSPPISDGRSKITNYFIEMKKEHDFRWSPVNQDVTVAKCQYTVTGLEEGEDYAFRVSAENAAGRGEPSGSSITARYEEEVTITKQLEDITFKSIPNTATFVCEVSKSKATVTWYKDGVVITPNKKYDITVDGAVHTLKVNDADGEDVGEYQVATKASRSKATLNIEAAPEFKLDSKFKDKLTMKAGASAVIEVPFSGSPQPKATWKWNDSSLPDTRRFKVDTIRNMTSISLARVERKDQGTLSLVLANKSGSVTLSVKLIILDKPSAPRNLDTSDVTENSIKLTWETPKDDGGSDITYYIIEKREASRRTWQPVATSMSCSCNAQKLIEGSTYVFRVAAENSCGVGEFTELATAVTARSPHGLPSPPSAPTVSDIFAKSCKLSWQPPANDGGTPIIGYYIERKSTASNRWVRVTSERVTDNKLKMKDLNAENQYEYRIIAENKVGCSEPGPACPSFIAKDPWGVPDAPGTPQPTEITDTSVTLNWSPPASDGGSPVTAYVVEFKAQSAFKWNTATDDTTRTSYTVKRLREDEVYDFRVSAENIAGRGEPAKCAQPIKAKTPIVGEPPEIVAPLKDTTVVAPGEITLECGVVLGKPKSEIHWYKDAREVYSGKKYEIDYAAKTASLVIKDTEPIDKGRYRCEVANALGRVDTSATLTVNIKPKLEFDARQTEMTVKAGASMILSTNFEGVPTPKVSWYINDKPMLQTPRLNIDSSDSYSTITLKNCDKKDSAVFKITVENSAGSDTAEFDVKIRDRPSPPSDLKVTEATQDSVSLSWNSPESDGGAPITGFVVEKRDSSRTTWTSVKTVESTSVTVKRLNEGTSYVFRVFAENTVGSSEPAELEKPVIAKLPFDAPSEPRKLVAENITNSSATLKWREPESDGGSKIKGYTIEKRQSYSTRWTRLNKYPIKETTHDLIDLSENTEYEFRVIAENEAGPGKSSESVAFKAQNPFDPPGAPGRPSVDITKGVANLKWTVPYDDGRSPITNYAVEMKKSGDLSWSTVEPKVIGTEFSVPNLKDETEYEFRVLAQNKAGLGDASQTSMLARYEELIEFKKELEDITLTRVPGTATFECELSKPDIALTWYKDGRPVRRDGKHHIEVDGKINRLTITDVDDDDVGEYAVAIKSKKSTATLKVQAKPRLLTDESFKEKLVLKSGTSAVIEVPFSGSPQPKVSWKFNSGSLPDARRIKVETIRNMTALTLSRVERSDSGEYTLKLSNEGGKVELNVKVIVLDKPQPPRGLSVTKVTESAINLEWREPSDDGGSPIRHYIVEKRESYKRTYIPVETTAYTECTASKLTEGQTYIFRVLAENECGVSEAIELSQGIVAKSPHGLPSAPSTPKISEIFKDSCVVSWQPPSTDGGTPVTGYVIERRTSANMRWVKATTEHVVDTKLKLSDLIEDKEYEVRVFAENKVGLSDPSSPSVPFTARDPWDRPGRPGQPKITEITGKSVSLSWSPPMSDGGSPVIGYMVEFRAQGAFKWNKASDDRITETSFTVKRLQENEEYEFRVSAENKGGFGPAAEVAQSVKAKEPIVGDPPKLKAKMNDVSVIAPKSITLECPMDLGKPKAEVQWFKNSREVYKSKKHQMSYSNGKSILVILDSEINDSGEYTCEARNQLGHCDSTASVEVNTQPKITFDWRLEGPQSVKAGSSLILSVTIAGIPVPELSWYQNDHLLDRTSKAYIEKGATYTTLTVKDTTKKDAGKYRIVAENKHGKDSAVFEVKINDKPAPPRNMHIKDTDRDSVTLAWSEPEDDGGHKVTGYIIEKRDAKRPTWTFAASVHASTTQEKVKNLLEDHDYNFRIFAENKIGTSEPFELKESVTAKLPFNPPGAPYGLEVDEITADSCRLSWTEPSKDGGSEITGFYIERRQPFSTRWVKVNKQPIRANHYKIGDLVEEQEYDFRVVAENAAGLGKPSDSTGTFKARRPYDVPGAPGMPDASISKDEATIVWSPPYDDGRSPITNYTLEMRVVGDFRWKTVNKDEVLTKTTYNMTGLKEGEEYEFRVFAENRAGHSEPSLISSAAKYEEQVEFTKRMTDVSVKEIGESATFDCEVSKANVPIQWLKDGQLLRSASNKYETIDDGKKHKLIIKNVDADDAGEYTVIAKHKRCSAALAVQAAPRCVMDKDYKDTIILRANNSMTIEVPFIAAPQPKVSWTVDNEVLMENRRVRTETIKGLTALSISRADRKDSGSYKVTLKNEYGDTSFNFKIVVIDKPTAPRNLDVANIGEEAITLQWDKPKDDGGCEIREYVIEKRETSRRIWQTAGSTQDNKFTVTRLAEGNYMFQVAAENQCGVGEFTEITEPVSPKAKYDVPDAPASPKVTEVYKDSCVITWRPPFNDGGAPVQGYHIERRATTSTNWVKASVDLIRDTKYIVTGLLDGTDYEVRVIAENRAGMSIPSEASNRFTAKDPWDKPGKPSVPRISEIKKKSVVLSWSAPEYDGGSVPFNYVIDYRIAGGFKWINANAGENVPDTTYKVMDLTEDQEYEFRVAAENKAGVGPPSEVTQPTIVKQRSKGKEPTVTQSLTNVTVEAPRSAILECRITPGEPAAEIRWFKNAREVYHSDKYYITYKDNVARLEIADTETTDAGKYRCEASNMMGRVDTKATLTMHTKPKLEYDQNMARKINTVKAGHSIIIQVNFTASPAAKVQWFHNEKPLEGSYRIGIDESDSFSMLSVRNTTKADTGVYRIVVENQVGSENAAFEFQVQDKPPAPASIRVSKILADSVDLEWEAPEGDCGDLKGYVIEKREASRNVWTTVSSVRERERNYTVDRLMEGTEYYFRVSAENHVGIGEPMELTRPVSAKCPYLVPEAPSGLKVESVSRRSITLSWKKPLDDGGAPIRGYILERITPGSYRWTKVSKTLIPETEYTITDVMEGNEYQFRVSAVNEAGASRYSDATNLIKAKDPFDKPDAPGQPDVYNITSDHATLRWSAPYSDGGSKITNYIIEMRLMGSFTWSQCNIGETVSNTTYIVPNLSKGMDYEFRVLAENKAGVSEPSQTSKRITAREPLVGDAPKVIEPLKKLSVLAGEMAKLHCKIIGKPTPSIRWSKNQMEVYETKRHEMVYENNFATLIIADASHRDEGTYLCEATNPLGYTSTEAQLSINIPPTLQFDSRMREGMTLRIDSTLTIRVRYEGAPKPKISWFRGSKELYDGGRVSIQTSDIYSTLTIQRAAKNDQGDYKVVARNAVGETNAVMPVTVLEKPEAPSDLKVIDIQRDSVSLEWRSPPSIDGAEINRYIIERRDRQGGNWAKVATVDSARTRHRVGNLYEGNDYIFRVFAENNIGSSEPLELDNYVKAKSPYTYPSEPVGPIEYSNITSSSVTLNWRPPINDGGSPVTFYIIEMLEDKYRTWYRTATVGGDQLKCKIQYLKEGDPYMFRVYAENVEGVSDPLTSRRPAIPRGSPEPPTTPPGTIRITNVGPTSFDIDWWAPPIDTNIKSYNIEIMDTRAGTWDKLKTVGKNTTRYSVSGLREGHEYQVRIAAVNEAGQSHFIESEPIQPSKPIVPPSRPTGGLRISEIYRDSVVIHWDHPEDDGGAPITSYQIEKRESWRPNWTKVSRVDAAETMYHISDLTEGNDYMFRVLGVNRAGFGIPLEVDRPILVASPFNKPSPPVGPIKLLSIDANSAEIEWQPPINDGGTPIQAYVIEGREANRLQWHKIAHTGPYITRHKVRNLLVGNEYNLRVKAINMEGESKPLQVEQTIIPRRKTEAPTTPMYIRLSQVTEDSATIEWRHPYDDGGSAITAFHIDVRPEDSDVWETVASVDPYISRYTVHGLREGVRYFFSVRAENEVGVSAHRQSDRPIIPTRQKFPPSMPRGPLKVVDVQKDSVKLSWTPPEADGGAPVTGYIVEVREFWSIFWTPVDRVSSGLCTYTMRDLIEGNDYYFRVLAENDVGLSHPLELGVAVTPASPFSTPYAPRGPITYNNIDKTVVDIAWQPPREDGGKPITKYHIERRDRTRVNWVPVATVPRSQHELRVTNLIEGSEYIFRICAENEEGKGEYLANHEPIVSRRPPEVPGPPSGLKAFRVTPNNVSLSWNISTEDGGSRILGYYIEQRSHGSQEWIRVGRVGPYTSMYTVPNLRNGQQYQFRVCAINDCGLSEPYTMEKPVQATRPDEPPYAPVGPLETRIFKETVVMKWHPPKIEGGAPITGYVVEKHDTQIPGWIVESQLPRDTYEYRFNTLTKGHHYFLRVAALNKYGTGRYLEMTDTVLVESPYSKPGAPSFFEVTNILADSVSLQWTPPRDDGGAPITRYVIEMHDKHSRIWKPAGSVEGLTSYTVPHLREGKTYFFRVIAENQEGLGVPLELHEAVRPLSPTAIPGPPSSFDSIAKTKNSVTLSWQRPSQRSSASLTHYIIEYKDAKGGTWFKAAEVEPHTHTYTVHDLIEGWEYNFRVIAVNKWGASEPKDLEHTVHPRKPPGPPTAPLLLEVRNITENSITLTWQRPIHDGGCPVESYVVEQYDLRGNTWSVVENIERIGGDAGILDRVCHIPGLKENKRYWFRIMAKNAMGLSPPLETEDPVIPKSPYSAPDEPDGPLRAMKVTRETVTLQWHPPINDGGSPVLRYIVEGRIVGEREWRKLGETEANVTTYSVQGLNENSQYYFHVMAENHYGVSEPLDTKDPIIPRRLLEQAPAFGIYDDAHASSAQPTEHVQRGDFLFPHNGVGEPEKSTVWDEIDSGWLHSQFTEGVTETEDEHHHHQRKCKHSTWKYHYRYCAYESIPYWQRGGDKK</sequence>
<protein>
    <recommendedName>
        <fullName evidence="23">Titin</fullName>
        <ecNumber evidence="5">2.7.11.1</ecNumber>
    </recommendedName>
</protein>
<dbReference type="InterPro" id="IPR036179">
    <property type="entry name" value="Ig-like_dom_sf"/>
</dbReference>
<evidence type="ECO:0000256" key="11">
    <source>
        <dbReference type="ARBA" id="ARBA00022737"/>
    </source>
</evidence>
<evidence type="ECO:0000313" key="25">
    <source>
        <dbReference type="EMBL" id="CAH1802732.1"/>
    </source>
</evidence>
<dbReference type="GO" id="GO:0045989">
    <property type="term" value="P:positive regulation of striated muscle contraction"/>
    <property type="evidence" value="ECO:0007669"/>
    <property type="project" value="UniProtKB-ARBA"/>
</dbReference>
<dbReference type="CDD" id="cd00096">
    <property type="entry name" value="Ig"/>
    <property type="match status" value="3"/>
</dbReference>
<dbReference type="Pfam" id="PF00041">
    <property type="entry name" value="fn3"/>
    <property type="match status" value="44"/>
</dbReference>
<dbReference type="GO" id="GO:0007517">
    <property type="term" value="P:muscle organ development"/>
    <property type="evidence" value="ECO:0007669"/>
    <property type="project" value="UniProtKB-ARBA"/>
</dbReference>
<dbReference type="InterPro" id="IPR036116">
    <property type="entry name" value="FN3_sf"/>
</dbReference>
<dbReference type="FunFam" id="2.60.40.10:FF:000425">
    <property type="entry name" value="Myosin light chain kinase"/>
    <property type="match status" value="1"/>
</dbReference>
<keyword evidence="7" id="KW-0723">Serine/threonine-protein kinase</keyword>
<keyword evidence="6" id="KW-0963">Cytoplasm</keyword>
<dbReference type="FunFam" id="2.60.40.10:FF:000135">
    <property type="entry name" value="Titin a"/>
    <property type="match status" value="1"/>
</dbReference>
<gene>
    <name evidence="25" type="ORF">OFUS_LOCUS26381</name>
</gene>
<dbReference type="GO" id="GO:0004674">
    <property type="term" value="F:protein serine/threonine kinase activity"/>
    <property type="evidence" value="ECO:0007669"/>
    <property type="project" value="UniProtKB-KW"/>
</dbReference>
<dbReference type="PANTHER" id="PTHR14340">
    <property type="entry name" value="MICROFIBRIL-ASSOCIATED GLYCOPROTEIN 3"/>
    <property type="match status" value="1"/>
</dbReference>
<feature type="region of interest" description="Disordered" evidence="24">
    <location>
        <begin position="2438"/>
        <end position="2474"/>
    </location>
</feature>
<comment type="cofactor">
    <cofactor evidence="1">
        <name>Mg(2+)</name>
        <dbReference type="ChEBI" id="CHEBI:18420"/>
    </cofactor>
</comment>
<evidence type="ECO:0000256" key="3">
    <source>
        <dbReference type="ARBA" id="ARBA00004204"/>
    </source>
</evidence>
<comment type="subcellular location">
    <subcellularLocation>
        <location evidence="3">Cytoplasm</location>
        <location evidence="3">Myofibril</location>
        <location evidence="3">Sarcomere</location>
    </subcellularLocation>
    <subcellularLocation>
        <location evidence="2">Nucleus</location>
    </subcellularLocation>
</comment>
<evidence type="ECO:0000256" key="15">
    <source>
        <dbReference type="ARBA" id="ARBA00022840"/>
    </source>
</evidence>
<dbReference type="GO" id="GO:0005198">
    <property type="term" value="F:structural molecule activity"/>
    <property type="evidence" value="ECO:0007669"/>
    <property type="project" value="UniProtKB-ARBA"/>
</dbReference>
<evidence type="ECO:0000256" key="19">
    <source>
        <dbReference type="ARBA" id="ARBA00023242"/>
    </source>
</evidence>
<dbReference type="PANTHER" id="PTHR14340:SF9">
    <property type="entry name" value="FIBRONECTIN TYPE-III DOMAIN-CONTAINING PROTEIN"/>
    <property type="match status" value="1"/>
</dbReference>
<evidence type="ECO:0000256" key="5">
    <source>
        <dbReference type="ARBA" id="ARBA00012513"/>
    </source>
</evidence>
<dbReference type="FunFam" id="2.60.40.10:FF:000003">
    <property type="entry name" value="Titin isoform E"/>
    <property type="match status" value="5"/>
</dbReference>
<dbReference type="FunFam" id="2.60.40.10:FF:000214">
    <property type="entry name" value="titin isoform X1"/>
    <property type="match status" value="1"/>
</dbReference>
<dbReference type="GO" id="GO:0005524">
    <property type="term" value="F:ATP binding"/>
    <property type="evidence" value="ECO:0007669"/>
    <property type="project" value="UniProtKB-KW"/>
</dbReference>
<dbReference type="PRINTS" id="PR00014">
    <property type="entry name" value="FNTYPEIII"/>
</dbReference>
<dbReference type="FunFam" id="2.60.40.10:FF:000147">
    <property type="entry name" value="Myosin light chain kinase"/>
    <property type="match status" value="1"/>
</dbReference>
<evidence type="ECO:0000256" key="21">
    <source>
        <dbReference type="ARBA" id="ARBA00047899"/>
    </source>
</evidence>
<dbReference type="EC" id="2.7.11.1" evidence="5"/>
<evidence type="ECO:0000256" key="12">
    <source>
        <dbReference type="ARBA" id="ARBA00022741"/>
    </source>
</evidence>
<dbReference type="InterPro" id="IPR003599">
    <property type="entry name" value="Ig_sub"/>
</dbReference>
<dbReference type="SMART" id="SM00409">
    <property type="entry name" value="IG"/>
    <property type="match status" value="20"/>
</dbReference>
<evidence type="ECO:0000256" key="10">
    <source>
        <dbReference type="ARBA" id="ARBA00022723"/>
    </source>
</evidence>
<dbReference type="GO" id="GO:0005634">
    <property type="term" value="C:nucleus"/>
    <property type="evidence" value="ECO:0007669"/>
    <property type="project" value="UniProtKB-SubCell"/>
</dbReference>
<evidence type="ECO:0000313" key="26">
    <source>
        <dbReference type="Proteomes" id="UP000749559"/>
    </source>
</evidence>
<dbReference type="InterPro" id="IPR003598">
    <property type="entry name" value="Ig_sub2"/>
</dbReference>
<evidence type="ECO:0000256" key="4">
    <source>
        <dbReference type="ARBA" id="ARBA00006692"/>
    </source>
</evidence>